<dbReference type="SUPFAM" id="SSF56112">
    <property type="entry name" value="Protein kinase-like (PK-like)"/>
    <property type="match status" value="1"/>
</dbReference>
<dbReference type="GO" id="GO:0005524">
    <property type="term" value="F:ATP binding"/>
    <property type="evidence" value="ECO:0007669"/>
    <property type="project" value="InterPro"/>
</dbReference>
<sequence length="293" mass="32175">MEALSVDLRVIETKLTMQNLAVLAHQLLDALEYIHSRGIVHCDIKPGNLILGPGGDQPGRIRVVDFGLCRPYRDLSTDAHLPDKGTPYSIGTLSHLSLTGHLHHSPSRRDDMESTSYTLLSLMKKQWSGAQLGGDLSLFGSFVDYTRSMAYTEEPAYLCWRDRLRALVPELSADPLYDPSDCSGPLLNAMITNVDLPEEAYRFEDGDDARGDTLPQEPDGPPASSSLPQPDGSSGHWAPISEWAWAVPIADDELLGDESRIRKSLHWLSPPEVMRTAAAAKKKGAVIPKEDVP</sequence>
<proteinExistence type="predicted"/>
<name>A0A371DL02_9APHY</name>
<dbReference type="InterPro" id="IPR000719">
    <property type="entry name" value="Prot_kinase_dom"/>
</dbReference>
<evidence type="ECO:0000313" key="5">
    <source>
        <dbReference type="Proteomes" id="UP000256964"/>
    </source>
</evidence>
<evidence type="ECO:0000256" key="1">
    <source>
        <dbReference type="ARBA" id="ARBA00012513"/>
    </source>
</evidence>
<dbReference type="Gene3D" id="1.10.510.10">
    <property type="entry name" value="Transferase(Phosphotransferase) domain 1"/>
    <property type="match status" value="1"/>
</dbReference>
<dbReference type="InterPro" id="IPR050235">
    <property type="entry name" value="CK1_Ser-Thr_kinase"/>
</dbReference>
<dbReference type="GO" id="GO:0004674">
    <property type="term" value="F:protein serine/threonine kinase activity"/>
    <property type="evidence" value="ECO:0007669"/>
    <property type="project" value="UniProtKB-EC"/>
</dbReference>
<dbReference type="EC" id="2.7.11.1" evidence="1"/>
<feature type="region of interest" description="Disordered" evidence="2">
    <location>
        <begin position="205"/>
        <end position="235"/>
    </location>
</feature>
<dbReference type="PROSITE" id="PS00108">
    <property type="entry name" value="PROTEIN_KINASE_ST"/>
    <property type="match status" value="1"/>
</dbReference>
<organism evidence="4 5">
    <name type="scientific">Lentinus brumalis</name>
    <dbReference type="NCBI Taxonomy" id="2498619"/>
    <lineage>
        <taxon>Eukaryota</taxon>
        <taxon>Fungi</taxon>
        <taxon>Dikarya</taxon>
        <taxon>Basidiomycota</taxon>
        <taxon>Agaricomycotina</taxon>
        <taxon>Agaricomycetes</taxon>
        <taxon>Polyporales</taxon>
        <taxon>Polyporaceae</taxon>
        <taxon>Lentinus</taxon>
    </lineage>
</organism>
<accession>A0A371DL02</accession>
<dbReference type="PROSITE" id="PS50011">
    <property type="entry name" value="PROTEIN_KINASE_DOM"/>
    <property type="match status" value="1"/>
</dbReference>
<gene>
    <name evidence="4" type="ORF">OH76DRAFT_1480221</name>
</gene>
<evidence type="ECO:0000259" key="3">
    <source>
        <dbReference type="PROSITE" id="PS50011"/>
    </source>
</evidence>
<keyword evidence="5" id="KW-1185">Reference proteome</keyword>
<protein>
    <recommendedName>
        <fullName evidence="1">non-specific serine/threonine protein kinase</fullName>
        <ecNumber evidence="1">2.7.11.1</ecNumber>
    </recommendedName>
</protein>
<dbReference type="PANTHER" id="PTHR11909">
    <property type="entry name" value="CASEIN KINASE-RELATED"/>
    <property type="match status" value="1"/>
</dbReference>
<dbReference type="Proteomes" id="UP000256964">
    <property type="component" value="Unassembled WGS sequence"/>
</dbReference>
<feature type="domain" description="Protein kinase" evidence="3">
    <location>
        <begin position="1"/>
        <end position="244"/>
    </location>
</feature>
<evidence type="ECO:0000256" key="2">
    <source>
        <dbReference type="SAM" id="MobiDB-lite"/>
    </source>
</evidence>
<reference evidence="4 5" key="1">
    <citation type="journal article" date="2018" name="Biotechnol. Biofuels">
        <title>Integrative visual omics of the white-rot fungus Polyporus brumalis exposes the biotechnological potential of its oxidative enzymes for delignifying raw plant biomass.</title>
        <authorList>
            <person name="Miyauchi S."/>
            <person name="Rancon A."/>
            <person name="Drula E."/>
            <person name="Hage H."/>
            <person name="Chaduli D."/>
            <person name="Favel A."/>
            <person name="Grisel S."/>
            <person name="Henrissat B."/>
            <person name="Herpoel-Gimbert I."/>
            <person name="Ruiz-Duenas F.J."/>
            <person name="Chevret D."/>
            <person name="Hainaut M."/>
            <person name="Lin J."/>
            <person name="Wang M."/>
            <person name="Pangilinan J."/>
            <person name="Lipzen A."/>
            <person name="Lesage-Meessen L."/>
            <person name="Navarro D."/>
            <person name="Riley R."/>
            <person name="Grigoriev I.V."/>
            <person name="Zhou S."/>
            <person name="Raouche S."/>
            <person name="Rosso M.N."/>
        </authorList>
    </citation>
    <scope>NUCLEOTIDE SEQUENCE [LARGE SCALE GENOMIC DNA]</scope>
    <source>
        <strain evidence="4 5">BRFM 1820</strain>
    </source>
</reference>
<dbReference type="InterPro" id="IPR008271">
    <property type="entry name" value="Ser/Thr_kinase_AS"/>
</dbReference>
<dbReference type="STRING" id="139420.A0A371DL02"/>
<evidence type="ECO:0000313" key="4">
    <source>
        <dbReference type="EMBL" id="RDX53206.1"/>
    </source>
</evidence>
<dbReference type="OrthoDB" id="3265205at2759"/>
<dbReference type="InterPro" id="IPR011009">
    <property type="entry name" value="Kinase-like_dom_sf"/>
</dbReference>
<dbReference type="AlphaFoldDB" id="A0A371DL02"/>
<dbReference type="Pfam" id="PF00069">
    <property type="entry name" value="Pkinase"/>
    <property type="match status" value="1"/>
</dbReference>
<dbReference type="EMBL" id="KZ857388">
    <property type="protein sequence ID" value="RDX53206.1"/>
    <property type="molecule type" value="Genomic_DNA"/>
</dbReference>
<feature type="compositionally biased region" description="Polar residues" evidence="2">
    <location>
        <begin position="223"/>
        <end position="232"/>
    </location>
</feature>